<reference evidence="1 2" key="1">
    <citation type="submission" date="2018-02" db="EMBL/GenBank/DDBJ databases">
        <title>Genomic Reconstructions from Amazon Rainforest and Pasture Soil Reveal Novel Insights into the Physiology of Candidate Phyla in Tropical Sites.</title>
        <authorList>
            <person name="Kroeger M.E."/>
            <person name="Delmont T."/>
            <person name="Eren A.M."/>
            <person name="Guo J."/>
            <person name="Meyer K.M."/>
            <person name="Khan K."/>
            <person name="Rodrigues J.L.M."/>
            <person name="Bohannan B.J.M."/>
            <person name="Tringe S."/>
            <person name="Borges C.D."/>
            <person name="Tiedje J."/>
            <person name="Tsai S.M."/>
            <person name="Nusslein K."/>
        </authorList>
    </citation>
    <scope>NUCLEOTIDE SEQUENCE [LARGE SCALE GENOMIC DNA]</scope>
    <source>
        <strain evidence="1">Amazon FNV 2010 28 9</strain>
    </source>
</reference>
<accession>A0A317JQ68</accession>
<gene>
    <name evidence="1" type="ORF">C5B42_02820</name>
</gene>
<comment type="caution">
    <text evidence="1">The sequence shown here is derived from an EMBL/GenBank/DDBJ whole genome shotgun (WGS) entry which is preliminary data.</text>
</comment>
<dbReference type="AlphaFoldDB" id="A0A317JQ68"/>
<proteinExistence type="predicted"/>
<organism evidence="1 2">
    <name type="scientific">Candidatus Cerribacteria bacterium 'Amazon FNV 2010 28 9'</name>
    <dbReference type="NCBI Taxonomy" id="2081795"/>
    <lineage>
        <taxon>Bacteria</taxon>
        <taxon>Candidatus Cerribacteria</taxon>
    </lineage>
</organism>
<name>A0A317JQ68_9BACT</name>
<sequence>MKNLAGDRNCDESIRRELERARIPAVSIEKRNTEVPYTVIGQLSDFTFTRAWYYWVVTGRVPVSVAEELYQDPVGKDDVRAGGHAGGHPIEGYVVAYLDVEGNKILPLTQRQQFQELELSTEGYVFYENPKEMGSGFVTSYHIDSEVGLRLFAHTLRAHGLV</sequence>
<dbReference type="EMBL" id="PSRQ01000032">
    <property type="protein sequence ID" value="PWU23463.1"/>
    <property type="molecule type" value="Genomic_DNA"/>
</dbReference>
<evidence type="ECO:0000313" key="1">
    <source>
        <dbReference type="EMBL" id="PWU23463.1"/>
    </source>
</evidence>
<dbReference type="Proteomes" id="UP000246104">
    <property type="component" value="Unassembled WGS sequence"/>
</dbReference>
<protein>
    <submittedName>
        <fullName evidence="1">Uncharacterized protein</fullName>
    </submittedName>
</protein>
<evidence type="ECO:0000313" key="2">
    <source>
        <dbReference type="Proteomes" id="UP000246104"/>
    </source>
</evidence>